<evidence type="ECO:0000313" key="2">
    <source>
        <dbReference type="Proteomes" id="UP000610746"/>
    </source>
</evidence>
<comment type="caution">
    <text evidence="1">The sequence shown here is derived from an EMBL/GenBank/DDBJ whole genome shotgun (WGS) entry which is preliminary data.</text>
</comment>
<keyword evidence="2" id="KW-1185">Reference proteome</keyword>
<dbReference type="Proteomes" id="UP000610746">
    <property type="component" value="Unassembled WGS sequence"/>
</dbReference>
<sequence>MKKLLILSIPILLFSCKKDAEIREDPNVFDSMMVKAPENKIDSSAIKDSMKIDSKIPKEEVEVKK</sequence>
<protein>
    <submittedName>
        <fullName evidence="1">Uncharacterized protein</fullName>
    </submittedName>
</protein>
<dbReference type="EMBL" id="JABSNO010000009">
    <property type="protein sequence ID" value="NRS92523.1"/>
    <property type="molecule type" value="Genomic_DNA"/>
</dbReference>
<evidence type="ECO:0000313" key="1">
    <source>
        <dbReference type="EMBL" id="NRS92523.1"/>
    </source>
</evidence>
<dbReference type="AlphaFoldDB" id="A0A8J8K7Z7"/>
<name>A0A8J8K7Z7_9FLAO</name>
<dbReference type="RefSeq" id="WP_173779122.1">
    <property type="nucleotide sequence ID" value="NZ_JABSNO010000009.1"/>
</dbReference>
<proteinExistence type="predicted"/>
<organism evidence="1 2">
    <name type="scientific">Frigoriflavimonas asaccharolytica</name>
    <dbReference type="NCBI Taxonomy" id="2735899"/>
    <lineage>
        <taxon>Bacteria</taxon>
        <taxon>Pseudomonadati</taxon>
        <taxon>Bacteroidota</taxon>
        <taxon>Flavobacteriia</taxon>
        <taxon>Flavobacteriales</taxon>
        <taxon>Weeksellaceae</taxon>
        <taxon>Frigoriflavimonas</taxon>
    </lineage>
</organism>
<gene>
    <name evidence="1" type="ORF">HNQ03_001598</name>
</gene>
<dbReference type="PROSITE" id="PS51257">
    <property type="entry name" value="PROKAR_LIPOPROTEIN"/>
    <property type="match status" value="1"/>
</dbReference>
<reference evidence="1" key="1">
    <citation type="submission" date="2020-05" db="EMBL/GenBank/DDBJ databases">
        <title>Genomic Encyclopedia of Type Strains, Phase IV (KMG-V): Genome sequencing to study the core and pangenomes of soil and plant-associated prokaryotes.</title>
        <authorList>
            <person name="Whitman W."/>
        </authorList>
    </citation>
    <scope>NUCLEOTIDE SEQUENCE</scope>
    <source>
        <strain evidence="1">16F</strain>
    </source>
</reference>
<accession>A0A8J8K7Z7</accession>